<dbReference type="PANTHER" id="PTHR33498:SF1">
    <property type="entry name" value="TRANSPOSASE FOR INSERTION SEQUENCE ELEMENT IS1557"/>
    <property type="match status" value="1"/>
</dbReference>
<reference evidence="3 5" key="1">
    <citation type="journal article" date="2016" name="Front. Microbiol.">
        <title>Comprehensive Phylogenetic Analysis of Bovine Non-aureus Staphylococci Species Based on Whole-Genome Sequencing.</title>
        <authorList>
            <person name="Naushad S."/>
            <person name="Barkema H.W."/>
            <person name="Luby C."/>
            <person name="Condas L.A."/>
            <person name="Nobrega D.B."/>
            <person name="Carson D.A."/>
            <person name="De Buck J."/>
        </authorList>
    </citation>
    <scope>NUCLEOTIDE SEQUENCE [LARGE SCALE GENOMIC DNA]</scope>
    <source>
        <strain evidence="3 5">SNUC 4337</strain>
    </source>
</reference>
<dbReference type="InterPro" id="IPR002560">
    <property type="entry name" value="Transposase_DDE"/>
</dbReference>
<evidence type="ECO:0000313" key="5">
    <source>
        <dbReference type="Proteomes" id="UP000240400"/>
    </source>
</evidence>
<evidence type="ECO:0000313" key="6">
    <source>
        <dbReference type="Proteomes" id="UP000254412"/>
    </source>
</evidence>
<dbReference type="Proteomes" id="UP000254412">
    <property type="component" value="Unassembled WGS sequence"/>
</dbReference>
<dbReference type="Gene3D" id="1.10.10.10">
    <property type="entry name" value="Winged helix-like DNA-binding domain superfamily/Winged helix DNA-binding domain"/>
    <property type="match status" value="1"/>
</dbReference>
<dbReference type="InterPro" id="IPR047951">
    <property type="entry name" value="Transpos_ISL3"/>
</dbReference>
<sequence length="438" mass="51317">MNYFISKTLGIEDPNVIFDNKLEEIEYKEQRYKYYYAKVTYTPDCCVNCGVLNTNYTIVKNGFKSSRITIPKISEMNAFLILKKQRFYCKHCCSYFTAQTNIVDVDCHISNNSRLTIVDKATSIRSQKSIAKSCGVSNSTVSRIINHTAQSIKHMPFGSLPKHILMDEFKSVKQVDSAMSFIFCDATSHKIIDIVRDRKLYSLKNYFFRFPLKERNKVLTVTIDMYEPYISLIKEVFPNAQIIIDRFHIVQALNRALNMSRVSLMNTFRINNKPLYNKYKRYWKLLLTPFEDLNAISYRKLKLFKSWQTHKGVVEYLLSFDEKFQYSYGVVNKLRYSLKHNNSIDFMSTLDEIDANKVCLKLKIILKTLKKYQSFINNTLKYPNITNGPIEGINNKIKLIKRISFGYRNYNNLRNRALLTSRLYASTIKKEIKQPTVA</sequence>
<feature type="domain" description="Transposase IS204/IS1001/IS1096/IS1165 DDE" evidence="1">
    <location>
        <begin position="165"/>
        <end position="416"/>
    </location>
</feature>
<gene>
    <name evidence="4" type="primary">tnp_6</name>
    <name evidence="3" type="ORF">BUZ61_00180</name>
    <name evidence="4" type="ORF">NCTC13834_01858</name>
</gene>
<dbReference type="NCBIfam" id="NF033550">
    <property type="entry name" value="transpos_ISL3"/>
    <property type="match status" value="1"/>
</dbReference>
<organism evidence="3 5">
    <name type="scientific">Staphylococcus nepalensis</name>
    <dbReference type="NCBI Taxonomy" id="214473"/>
    <lineage>
        <taxon>Bacteria</taxon>
        <taxon>Bacillati</taxon>
        <taxon>Bacillota</taxon>
        <taxon>Bacilli</taxon>
        <taxon>Bacillales</taxon>
        <taxon>Staphylococcaceae</taxon>
        <taxon>Staphylococcus</taxon>
    </lineage>
</organism>
<dbReference type="Pfam" id="PF01610">
    <property type="entry name" value="DDE_Tnp_ISL3"/>
    <property type="match status" value="1"/>
</dbReference>
<feature type="domain" description="Transposase IS204/IS1001/IS1096/IS1165 zinc-finger" evidence="2">
    <location>
        <begin position="43"/>
        <end position="92"/>
    </location>
</feature>
<dbReference type="PANTHER" id="PTHR33498">
    <property type="entry name" value="TRANSPOSASE FOR INSERTION SEQUENCE ELEMENT IS1557"/>
    <property type="match status" value="1"/>
</dbReference>
<reference evidence="3" key="2">
    <citation type="submission" date="2018-03" db="EMBL/GenBank/DDBJ databases">
        <authorList>
            <person name="Keele B.F."/>
        </authorList>
    </citation>
    <scope>NUCLEOTIDE SEQUENCE</scope>
    <source>
        <strain evidence="3">SNUC 4337</strain>
    </source>
</reference>
<dbReference type="RefSeq" id="WP_107643830.1">
    <property type="nucleotide sequence ID" value="NZ_CP149856.1"/>
</dbReference>
<dbReference type="Proteomes" id="UP000240400">
    <property type="component" value="Unassembled WGS sequence"/>
</dbReference>
<accession>A0A2T4SE97</accession>
<evidence type="ECO:0000259" key="2">
    <source>
        <dbReference type="Pfam" id="PF14690"/>
    </source>
</evidence>
<dbReference type="InterPro" id="IPR036388">
    <property type="entry name" value="WH-like_DNA-bd_sf"/>
</dbReference>
<protein>
    <submittedName>
        <fullName evidence="3">ISL3 family transposase</fullName>
    </submittedName>
    <submittedName>
        <fullName evidence="4">Transposase for ISSha1</fullName>
    </submittedName>
</protein>
<proteinExistence type="predicted"/>
<dbReference type="EMBL" id="PZHR01000001">
    <property type="protein sequence ID" value="PTK60985.1"/>
    <property type="molecule type" value="Genomic_DNA"/>
</dbReference>
<reference evidence="4 6" key="3">
    <citation type="submission" date="2018-06" db="EMBL/GenBank/DDBJ databases">
        <authorList>
            <consortium name="Pathogen Informatics"/>
            <person name="Doyle S."/>
        </authorList>
    </citation>
    <scope>NUCLEOTIDE SEQUENCE [LARGE SCALE GENOMIC DNA]</scope>
    <source>
        <strain evidence="4 6">NCTC13834</strain>
    </source>
</reference>
<evidence type="ECO:0000259" key="1">
    <source>
        <dbReference type="Pfam" id="PF01610"/>
    </source>
</evidence>
<dbReference type="EMBL" id="UHDS01000001">
    <property type="protein sequence ID" value="SUM55493.1"/>
    <property type="molecule type" value="Genomic_DNA"/>
</dbReference>
<evidence type="ECO:0000313" key="3">
    <source>
        <dbReference type="EMBL" id="PTK60985.1"/>
    </source>
</evidence>
<evidence type="ECO:0000313" key="4">
    <source>
        <dbReference type="EMBL" id="SUM55493.1"/>
    </source>
</evidence>
<dbReference type="OrthoDB" id="6197054at2"/>
<name>A0A2T4SE97_9STAP</name>
<dbReference type="InterPro" id="IPR029261">
    <property type="entry name" value="Transposase_Znf"/>
</dbReference>
<dbReference type="AlphaFoldDB" id="A0A2T4SE97"/>
<dbReference type="Pfam" id="PF14690">
    <property type="entry name" value="Zn_ribbon_ISL3"/>
    <property type="match status" value="1"/>
</dbReference>